<keyword evidence="2" id="KW-0964">Secreted</keyword>
<dbReference type="RefSeq" id="WP_326297842.1">
    <property type="nucleotide sequence ID" value="NZ_JAYLLH010000017.1"/>
</dbReference>
<reference evidence="4 5" key="1">
    <citation type="submission" date="2024-01" db="EMBL/GenBank/DDBJ databases">
        <title>Mesobacterium rodlantinim sp. nov., isolated from shallow sea hydrothermal systems off Kueishantao Island.</title>
        <authorList>
            <person name="Su Z."/>
            <person name="Tang K."/>
        </authorList>
    </citation>
    <scope>NUCLEOTIDE SEQUENCE [LARGE SCALE GENOMIC DNA]</scope>
    <source>
        <strain evidence="4 5">TK19101</strain>
    </source>
</reference>
<gene>
    <name evidence="4" type="ORF">VK792_12490</name>
</gene>
<organism evidence="4 5">
    <name type="scientific">Mesobacterium hydrothermale</name>
    <dbReference type="NCBI Taxonomy" id="3111907"/>
    <lineage>
        <taxon>Bacteria</taxon>
        <taxon>Pseudomonadati</taxon>
        <taxon>Pseudomonadota</taxon>
        <taxon>Alphaproteobacteria</taxon>
        <taxon>Rhodobacterales</taxon>
        <taxon>Roseobacteraceae</taxon>
        <taxon>Mesobacterium</taxon>
    </lineage>
</organism>
<comment type="subcellular location">
    <subcellularLocation>
        <location evidence="1">Secreted</location>
    </subcellularLocation>
</comment>
<evidence type="ECO:0000313" key="5">
    <source>
        <dbReference type="Proteomes" id="UP001348149"/>
    </source>
</evidence>
<dbReference type="Proteomes" id="UP001348149">
    <property type="component" value="Unassembled WGS sequence"/>
</dbReference>
<dbReference type="Pfam" id="PF00353">
    <property type="entry name" value="HemolysinCabind"/>
    <property type="match status" value="8"/>
</dbReference>
<proteinExistence type="predicted"/>
<evidence type="ECO:0000256" key="1">
    <source>
        <dbReference type="ARBA" id="ARBA00004613"/>
    </source>
</evidence>
<evidence type="ECO:0000313" key="4">
    <source>
        <dbReference type="EMBL" id="MEC3862104.1"/>
    </source>
</evidence>
<feature type="region of interest" description="Disordered" evidence="3">
    <location>
        <begin position="1220"/>
        <end position="1240"/>
    </location>
</feature>
<comment type="caution">
    <text evidence="4">The sequence shown here is derived from an EMBL/GenBank/DDBJ whole genome shotgun (WGS) entry which is preliminary data.</text>
</comment>
<name>A0ABU6HJP3_9RHOB</name>
<dbReference type="EMBL" id="JAYLLH010000017">
    <property type="protein sequence ID" value="MEC3862104.1"/>
    <property type="molecule type" value="Genomic_DNA"/>
</dbReference>
<dbReference type="SUPFAM" id="SSF51120">
    <property type="entry name" value="beta-Roll"/>
    <property type="match status" value="5"/>
</dbReference>
<feature type="region of interest" description="Disordered" evidence="3">
    <location>
        <begin position="872"/>
        <end position="899"/>
    </location>
</feature>
<dbReference type="PANTHER" id="PTHR38340:SF1">
    <property type="entry name" value="S-LAYER PROTEIN"/>
    <property type="match status" value="1"/>
</dbReference>
<keyword evidence="5" id="KW-1185">Reference proteome</keyword>
<dbReference type="InterPro" id="IPR018511">
    <property type="entry name" value="Hemolysin-typ_Ca-bd_CS"/>
</dbReference>
<dbReference type="PRINTS" id="PR00313">
    <property type="entry name" value="CABNDNGRPT"/>
</dbReference>
<evidence type="ECO:0000256" key="2">
    <source>
        <dbReference type="ARBA" id="ARBA00022525"/>
    </source>
</evidence>
<dbReference type="Gene3D" id="2.150.10.10">
    <property type="entry name" value="Serralysin-like metalloprotease, C-terminal"/>
    <property type="match status" value="5"/>
</dbReference>
<dbReference type="InterPro" id="IPR001343">
    <property type="entry name" value="Hemolysn_Ca-bd"/>
</dbReference>
<accession>A0ABU6HJP3</accession>
<sequence length="1814" mass="190140">MPTHLTLGGEIQQATGSTSYGSAQYDHSILGLSNGKYIVAITDYNASALGATDESVLGYVYGPIQSNIGVYPSSISTVQSGYYNMNSASLVADDDGGFYIAYVAEDGTAPGKRIVVEHRDSSSQVIASTIVQLEPTSAVVSQPSIARNASGQIFVAYQWDDSATDEIRGKLLDANLNILTTAADGLVIGADGDTSNFVIGAYDPNAVALSDGSFAVAFEDYTSTTNSLIRVRRYDPVTDLVNTAATGTYSLDRESDPEIAVLEGGGYVFVWVDNDGSSDAIRYAVRDNPATTVVLNGTVANHATDNFAEPDVVALKNGGFAISYRNTTTQQVFVQFYAESGSLDGLFEIPFGQNFKFDLATDGRLLASYESYTGDIYSVILDYRDNVIVADGTEGVIAARFDASSTITGSAADETILGQSRTDSIFGGDGNDSIVGNSGDDTLSGGFGNDTIIGGTQFDWVDYSYSGPGNGQPVGWWDINLTTGVAVRTTAGGVQETDQVSQVQRVIGSGWNDTITGNDSWNRIEGGGGDDLLYVSDNNNTYSTSYDTLYGDAGEDTLVGGGDRAVLYGGTQDDLFIHLDGDLIDRIDGGTGTDTLDASAETTHGITLDLTAETWTGLGGTEVIRDIEEVRGTGAADDLTGNSYGTTLKGNNGNDILRAGGAGDNLQGGWGLDTIYGGDGLDTINGDQNNDLIVHSDGQMIDILNGGTGTDTLDASAETTFGLKLDLTAQTWTGQGGSRLIVNIEEVRGTQSNDLLVGNTYGSTLRGNAGDDELYAGGAGDLLEGGDGDDTLYGSALDDTIYGGANNDLIFFGDGDRIDGVDGGTGIDTLDISQEGIHAVTVNLETEVWSGNGGSRFIRGIEVFRGTRADDDITASDDGSTLRGERGEDSLRGGSGADSLDGGIDNDLLLGNAGNDTLRGGAGNDTMNGGSDADLVVYSGKRDEFALSRDASGTVFVEDLNLANGDEGLDELTGIERIRFADDEIITASIADRSFGETGVVSMTDAALTVTLQRSYDNPVALAFVMTENGVQPVNARITDVTGDQLTMFLQEPNNEDGIHGVESVAYMIVEEGSWELPDGRLLEAGLLNSNKLSPSGFESVTFATEFGATPVVFSQVQSFNGSDFVTTRQRASDSDGFELTMQEEEAGNGGVHATETLGWVALDAGTSNIAGFQLSAWQAGGVTDATTTLNTPVAHESPVDFIANLSSFRGADPVWARGTASTNSSVSLSAEEDDSSDSETLHNRAETANVMAFDGSRTLAQVARQTILETGTVTLTSNGQQIALKRAFENPVALAFVMSENGVQPVNVRITDVASDTLTMFLQEPNNEDGIHGAEDVAYVVIEAGNWVLPDGTLVEAGLFNSNQLSSSGFEDVAFTTAFDAPPVVLSQVQSYNGVDFVVTHQNRTSANSFSVAMEEEEAGNSGYHTTESIGWFAIEAGSGSIGGFDWIAGNANGVTHADHTIALPGTFSGPVDYVAGLTSKNGNDSAWARGSSTTPGSITLSVEEDTSSDAETSHVAPEQIDYFAFEGSNVVEALPLSHVMETGSVSLAHSSSTVTLQRSYENPVAMAFVMSENGAAPVTARITQVAGNQLTIFLQEPGNEDGIHAAEDVAFVVVESGSWVLEDGKRLQADTFQTSLLTSAGFADVTYTSSFDEAPVVLSQVQTNNGADFVTTRQRDATVNGVRLALQEEEAQNAGKHALETVGWIAIEQGSGQIGDFEWIAGRVGNVTDTGGGPLWAQGLSDDAEFVASLSTFNGADPAWARGSGATMNSLTLSVEEDTSADAETTHIGEDVDYFAFATASTVSGYDVNLFV</sequence>
<dbReference type="InterPro" id="IPR050557">
    <property type="entry name" value="RTX_toxin/Mannuronan_C5-epim"/>
</dbReference>
<protein>
    <submittedName>
        <fullName evidence="4">Uncharacterized protein</fullName>
    </submittedName>
</protein>
<evidence type="ECO:0000256" key="3">
    <source>
        <dbReference type="SAM" id="MobiDB-lite"/>
    </source>
</evidence>
<dbReference type="InterPro" id="IPR011049">
    <property type="entry name" value="Serralysin-like_metalloprot_C"/>
</dbReference>
<dbReference type="PROSITE" id="PS00330">
    <property type="entry name" value="HEMOLYSIN_CALCIUM"/>
    <property type="match status" value="4"/>
</dbReference>
<dbReference type="PANTHER" id="PTHR38340">
    <property type="entry name" value="S-LAYER PROTEIN"/>
    <property type="match status" value="1"/>
</dbReference>